<evidence type="ECO:0000313" key="3">
    <source>
        <dbReference type="Proteomes" id="UP000018208"/>
    </source>
</evidence>
<reference evidence="2" key="2">
    <citation type="submission" date="2020-12" db="EMBL/GenBank/DDBJ databases">
        <title>New Spironucleus salmonicida genome in near-complete chromosomes.</title>
        <authorList>
            <person name="Xu F."/>
            <person name="Kurt Z."/>
            <person name="Jimenez-Gonzalez A."/>
            <person name="Astvaldsson A."/>
            <person name="Andersson J.O."/>
            <person name="Svard S.G."/>
        </authorList>
    </citation>
    <scope>NUCLEOTIDE SEQUENCE</scope>
    <source>
        <strain evidence="2">ATCC 50377</strain>
    </source>
</reference>
<dbReference type="AlphaFoldDB" id="V6LHE9"/>
<name>V6LHE9_9EUKA</name>
<dbReference type="EMBL" id="KI546130">
    <property type="protein sequence ID" value="EST43990.1"/>
    <property type="molecule type" value="Genomic_DNA"/>
</dbReference>
<proteinExistence type="predicted"/>
<protein>
    <submittedName>
        <fullName evidence="1">Uncharacterized protein</fullName>
    </submittedName>
</protein>
<organism evidence="1">
    <name type="scientific">Spironucleus salmonicida</name>
    <dbReference type="NCBI Taxonomy" id="348837"/>
    <lineage>
        <taxon>Eukaryota</taxon>
        <taxon>Metamonada</taxon>
        <taxon>Diplomonadida</taxon>
        <taxon>Hexamitidae</taxon>
        <taxon>Hexamitinae</taxon>
        <taxon>Spironucleus</taxon>
    </lineage>
</organism>
<sequence>MIGKEKIFTYRCARLNSYVQTYLGSKQIKYLVGIESILNYLFDSTSPPDVIVVVTGNQFYWLTKQHTAIKQLLDNIQKLSNHSIFTSSTALTAGDSIQTNCGFQMDEKMYMDFLTSNIAPSCIQFENQNMSELESFFKQVSIEQNSSIAADCDKLEVQNIKINNVSKSLYQLVFAHIDCGKINELVQSAGQLKSVLSDVQQAISEQNQDKINKSYKILDQKDLPSESSVTMKEIIKINRDKKQDKLPGRVYDIYLKHPVHPIINRSPYIVEDVGAKPVEGLIFAGAISQLINDQGFVLISQQLNKIETIEEDVMPSLKKFIMQNLIKSLPKHFHQTVQTTVNTLKLLIQNVQTDGSEQIFNRCISNVSISLQVRHVTDLGADIITLIYGKSFISTPQKFVLLSDFETYDFFNVFGAKVQNRASLSFTKAINKLKMENLTQKIVTIKFGILQQETNQLYISNNSTQAIIQLNQFTLQIFVEHLHEIFLNIKPKQDSKAYTQYVQMAAKIENQDQQFEYQIVGKKLLLLTSNVQCFQRYFGNFLLGTIIQLNQGEIFKYVIELQTESLQIWNEIIKFMHSNTEVEQAEYVINTNEEVKIKENIGSIQESMFNSDIDFIFKQEASLDYTDKLIEKQIKIPYQNSQCKLFIIPFNAPDFPYFSLFKNLQRFVKELGQPFSSVQVNNEQDYSQLIKLTQSSKSLICGLIYLPYVSKIFNSRSFEQIQIFSLQIKPLLLLNTLSSQKMQQYTSIGYFGLTQNPVYFSQPQKFLFDFNMQKLALQQLDNQLFISKNIFSEDFYSEPQILSFPTGIDLQPVEILVKNDRFTIKNCNLKSVSDSLRKKAFCIESMRKVQKEIKNCQQQLFIPYLSVMLQVGNIMIDIFQDYFCVDFEEQLEEGCSSKINTLTYENHMVKKTHLEQSIIGLMGCLFSEFGENKVNSVPTQAEVSKQFDHIPLPYGWVKDGQTYVSWGGEFSPVRPDLTELLEQVKIGNK</sequence>
<dbReference type="EMBL" id="AUWU02000001">
    <property type="protein sequence ID" value="KAH0577863.1"/>
    <property type="molecule type" value="Genomic_DNA"/>
</dbReference>
<dbReference type="Proteomes" id="UP000018208">
    <property type="component" value="Unassembled WGS sequence"/>
</dbReference>
<evidence type="ECO:0000313" key="2">
    <source>
        <dbReference type="EMBL" id="KAH0577863.1"/>
    </source>
</evidence>
<accession>V6LHE9</accession>
<evidence type="ECO:0000313" key="1">
    <source>
        <dbReference type="EMBL" id="EST43990.1"/>
    </source>
</evidence>
<dbReference type="VEuPathDB" id="GiardiaDB:SS50377_21217"/>
<reference evidence="1 2" key="1">
    <citation type="journal article" date="2014" name="PLoS Genet.">
        <title>The Genome of Spironucleus salmonicida Highlights a Fish Pathogen Adapted to Fluctuating Environments.</title>
        <authorList>
            <person name="Xu F."/>
            <person name="Jerlstrom-Hultqvist J."/>
            <person name="Einarsson E."/>
            <person name="Astvaldsson A."/>
            <person name="Svard S.G."/>
            <person name="Andersson J.O."/>
        </authorList>
    </citation>
    <scope>NUCLEOTIDE SEQUENCE</scope>
    <source>
        <strain evidence="2">ATCC 50377</strain>
    </source>
</reference>
<gene>
    <name evidence="1" type="ORF">SS50377_16299</name>
    <name evidence="2" type="ORF">SS50377_21217</name>
</gene>
<keyword evidence="3" id="KW-1185">Reference proteome</keyword>